<protein>
    <submittedName>
        <fullName evidence="5">Vacuolar protein sorting protein 13A</fullName>
    </submittedName>
</protein>
<dbReference type="GO" id="GO:0045053">
    <property type="term" value="P:protein retention in Golgi apparatus"/>
    <property type="evidence" value="ECO:0007669"/>
    <property type="project" value="TreeGrafter"/>
</dbReference>
<dbReference type="PANTHER" id="PTHR16166">
    <property type="entry name" value="VACUOLAR PROTEIN SORTING-ASSOCIATED PROTEIN VPS13"/>
    <property type="match status" value="1"/>
</dbReference>
<comment type="caution">
    <text evidence="5">The sequence shown here is derived from an EMBL/GenBank/DDBJ whole genome shotgun (WGS) entry which is preliminary data.</text>
</comment>
<proteinExistence type="inferred from homology"/>
<dbReference type="InterPro" id="IPR026854">
    <property type="entry name" value="VPS13_N"/>
</dbReference>
<accession>A0AAW2YYU1</accession>
<dbReference type="InterPro" id="IPR026847">
    <property type="entry name" value="VPS13"/>
</dbReference>
<keyword evidence="6" id="KW-1185">Reference proteome</keyword>
<feature type="region of interest" description="Disordered" evidence="3">
    <location>
        <begin position="1736"/>
        <end position="1801"/>
    </location>
</feature>
<dbReference type="EMBL" id="JAOPGA020000797">
    <property type="protein sequence ID" value="KAL0481836.1"/>
    <property type="molecule type" value="Genomic_DNA"/>
</dbReference>
<keyword evidence="2" id="KW-0813">Transport</keyword>
<reference evidence="5 6" key="1">
    <citation type="submission" date="2024-03" db="EMBL/GenBank/DDBJ databases">
        <title>The Acrasis kona genome and developmental transcriptomes reveal deep origins of eukaryotic multicellular pathways.</title>
        <authorList>
            <person name="Sheikh S."/>
            <person name="Fu C.-J."/>
            <person name="Brown M.W."/>
            <person name="Baldauf S.L."/>
        </authorList>
    </citation>
    <scope>NUCLEOTIDE SEQUENCE [LARGE SCALE GENOMIC DNA]</scope>
    <source>
        <strain evidence="5 6">ATCC MYA-3509</strain>
    </source>
</reference>
<dbReference type="Pfam" id="PF12624">
    <property type="entry name" value="VPS13_N"/>
    <property type="match status" value="1"/>
</dbReference>
<evidence type="ECO:0000256" key="3">
    <source>
        <dbReference type="SAM" id="MobiDB-lite"/>
    </source>
</evidence>
<dbReference type="PANTHER" id="PTHR16166:SF93">
    <property type="entry name" value="INTERMEMBRANE LIPID TRANSFER PROTEIN VPS13"/>
    <property type="match status" value="1"/>
</dbReference>
<evidence type="ECO:0000313" key="6">
    <source>
        <dbReference type="Proteomes" id="UP001431209"/>
    </source>
</evidence>
<evidence type="ECO:0000256" key="2">
    <source>
        <dbReference type="ARBA" id="ARBA00022448"/>
    </source>
</evidence>
<sequence length="1904" mass="217716">MFERIASNVLVRVLGDYIEDIDEESLQIVPTFNFIQNLRTFREYGKESTALDAFDFLPVVVVHGYIGNIHASVPWSSLGSVPVVLEITDLFIVVQPKQCIEWNHKVETEREIASAKKKLGAYDFNLKVPINRSSNSQFKIEEQIKQEAKGDQGYISRLTEDIVNNIQVKIKNVHFRYEDDYDPQQTYSIGAHISSLSLESTNESWIPTFIKHMNNTILHKMAKLENACVYVTRRDQLLSKLPRDRFLQIMKTHQISNYLFTPIDGILRAKFKGTSITAPNLSAQLDFEDVSISLDHLQHKDIMSALDYLTNFRKFEPLRSKRPRCKFNTVKDRQEWWRFLIQTTSSTITKNYFTWDRVSKVGNLRREYISLYKRSKNVPWLQPLDDYERDKMIVLQEKNDPDLIILFRQFADEELSSETKQHGKSVGWYDWFMGRSETTNQVERPSSTTTNTLVENQSLEKFIFGIHLRGGTISIKTHESNHDIIQANYTHLSSQVQIMRDDSLQVQLKLTTLTATDMCTKKSEFKNILYTCSNDNHVDLITARVNYNNKSMLVRLDVAQTIVVVSAPLIQNIISFFTIRSSSNYIVKKPPIDKRLVQSNIVQSNHDRLLHALDTKKQYDVLISLHAPLFIVPMDICNADSSLLLVDLGHLSLESIIDSSRNQRIKNSSLIESDYYDKYLLNLQGLKLSHKNSKLESNILDNVDVHVNVDHCVVQDIDSKCPLVLQAHIPRIQVNISTDVISSSIKIMNNVLELLHNPTGKNNVRCLFSSQVQIKAGHAMLKNDAKDSNHWYVLELHDTGQLYLYESKFAKRVPLVMIECSDPVASSSDLFTITVNFKQQPTQFVFFTKHAKQWCSTIRSRLVNNKSLIDKESTDQINKRRIKLVLTLSELDVELIRSYKDPIQVQFQQLSASMVMSKFDTETRIGLKNILVQESVTEYMIKSKDVSHTLIGFQMNQHLVNSTKERSADVEVQANLHQLEINLNPIFIQELVEYYYDLRQVIDTSSQRTLRYSSVVDQKEVIKSSNFDLLNASINLNQLQVLLLTKHQNPFASIQLQGAQISFVKHQRGQLISGHLNDARIEHLVEDTLYKEVIGIVNSESHSIAKFKYHSHFESECGNYGSLLELTMESPRIVYIASTIDSFKKYYSNHYHFNKNNNGDGVARVSVASPPTPTPITPTIKKPLLFNIKLIEPVLVIPNYCSNPDYAFLTIKSVHVNNKMVTKDDCSYSVINVKCNRTDLKSMISSRISPVVQSVDINIVVNIPKECTDPYIPDYHVLVESDTIFDGKLTHAQYQQVFQIVFKNIRDQSLVDPNQINIPRVDLIGNRMVVQIKVPTPIVTVADECELARVEGSDLMITYSSSRSSLSSHVRVSLKTLNAFDLRAEIKSLFKNFISERKFDLMKHVHTTDTSNREDLVRVDVELSKNTAVRIRIGDPRIVFEPGIIKRLIDFFKSRYPEAPKPDQIAYIKPLPQGDILLTTDIYLGEDLILAKDRRIIASHDCVIDGCGHVIEFRDLSDLIHIHDGVTLKLRNVVLRYQGEIWEHVKCGISSKFVAGNNSNIVHQDLIPSHQDLTVDEEDDKTTHTQPLPVVNDPTSYILRIQCEIERSTIVFPTDTHDKHSKLLILSLGADVGYMSTSTTQSIKALVKNTELYVEHQQSSKIKVASIIEPFYGCFDSIHTINVGTKLNFVIKDGLLIRLAYGDAHMLSDMFRYFMYGPDKSNAINEQVLKMALHHDDEDEDHDNSSNENQDDDPFYNRSGNGSIQSESDDFEDATEGSSKKRSLRSQSTSPNQKQDDVVVENWDRTGQFNLKNDYDDTIIEQSTNQQEINQALSPTNTTHDDNALPTVFEFDTSTKDRISILLVDDTGGYDKPLLSLVIQDVHVVEAIKKFDRNERKCFVFHSC</sequence>
<dbReference type="Proteomes" id="UP001431209">
    <property type="component" value="Unassembled WGS sequence"/>
</dbReference>
<feature type="domain" description="Chorein N-terminal" evidence="4">
    <location>
        <begin position="1"/>
        <end position="775"/>
    </location>
</feature>
<evidence type="ECO:0000313" key="5">
    <source>
        <dbReference type="EMBL" id="KAL0481836.1"/>
    </source>
</evidence>
<gene>
    <name evidence="5" type="ORF">AKO1_011339</name>
</gene>
<evidence type="ECO:0000259" key="4">
    <source>
        <dbReference type="Pfam" id="PF12624"/>
    </source>
</evidence>
<dbReference type="GO" id="GO:0006623">
    <property type="term" value="P:protein targeting to vacuole"/>
    <property type="evidence" value="ECO:0007669"/>
    <property type="project" value="TreeGrafter"/>
</dbReference>
<name>A0AAW2YYU1_9EUKA</name>
<evidence type="ECO:0000256" key="1">
    <source>
        <dbReference type="ARBA" id="ARBA00006545"/>
    </source>
</evidence>
<comment type="similarity">
    <text evidence="1">Belongs to the VPS13 family.</text>
</comment>
<organism evidence="5 6">
    <name type="scientific">Acrasis kona</name>
    <dbReference type="NCBI Taxonomy" id="1008807"/>
    <lineage>
        <taxon>Eukaryota</taxon>
        <taxon>Discoba</taxon>
        <taxon>Heterolobosea</taxon>
        <taxon>Tetramitia</taxon>
        <taxon>Eutetramitia</taxon>
        <taxon>Acrasidae</taxon>
        <taxon>Acrasis</taxon>
    </lineage>
</organism>